<feature type="compositionally biased region" description="Pro residues" evidence="1">
    <location>
        <begin position="99"/>
        <end position="112"/>
    </location>
</feature>
<name>A0A6C0H796_9ZZZZ</name>
<dbReference type="InterPro" id="IPR043910">
    <property type="entry name" value="DUF5767"/>
</dbReference>
<dbReference type="Pfam" id="PF19071">
    <property type="entry name" value="DUF5767"/>
    <property type="match status" value="1"/>
</dbReference>
<proteinExistence type="predicted"/>
<feature type="region of interest" description="Disordered" evidence="1">
    <location>
        <begin position="95"/>
        <end position="119"/>
    </location>
</feature>
<organism evidence="2">
    <name type="scientific">viral metagenome</name>
    <dbReference type="NCBI Taxonomy" id="1070528"/>
    <lineage>
        <taxon>unclassified sequences</taxon>
        <taxon>metagenomes</taxon>
        <taxon>organismal metagenomes</taxon>
    </lineage>
</organism>
<dbReference type="EMBL" id="MN739896">
    <property type="protein sequence ID" value="QHT76359.1"/>
    <property type="molecule type" value="Genomic_DNA"/>
</dbReference>
<feature type="compositionally biased region" description="Polar residues" evidence="1">
    <location>
        <begin position="382"/>
        <end position="399"/>
    </location>
</feature>
<reference evidence="2" key="1">
    <citation type="journal article" date="2020" name="Nature">
        <title>Giant virus diversity and host interactions through global metagenomics.</title>
        <authorList>
            <person name="Schulz F."/>
            <person name="Roux S."/>
            <person name="Paez-Espino D."/>
            <person name="Jungbluth S."/>
            <person name="Walsh D.A."/>
            <person name="Denef V.J."/>
            <person name="McMahon K.D."/>
            <person name="Konstantinidis K.T."/>
            <person name="Eloe-Fadrosh E.A."/>
            <person name="Kyrpides N.C."/>
            <person name="Woyke T."/>
        </authorList>
    </citation>
    <scope>NUCLEOTIDE SEQUENCE</scope>
    <source>
        <strain evidence="2">GVMAG-M-3300023179-82</strain>
    </source>
</reference>
<evidence type="ECO:0000313" key="2">
    <source>
        <dbReference type="EMBL" id="QHT76359.1"/>
    </source>
</evidence>
<feature type="compositionally biased region" description="Basic residues" evidence="1">
    <location>
        <begin position="401"/>
        <end position="410"/>
    </location>
</feature>
<protein>
    <submittedName>
        <fullName evidence="2">Uncharacterized protein</fullName>
    </submittedName>
</protein>
<sequence>MSSISNTSEFKISNSEKKINNGVEQKKNISTDTDFYFSLIANPNKIITKNNENDSSSIIEDNIISSNNQSNKSASSKIQYDKIDISNEIQQIHNYQPEPKSPPITIYPPQPSQLPKSPKSPTYLLKNNNIPQLTPLNIIPSIIQSAPPLTSPKNKNQDLRIKKIELLRRLSEIKSKGYQLSKDYDFNSSIDEMEYEYDLLKSFADKRNGVKIIRNGLLQAISVVEFLNDKYDPFDFHLSGWSEHISVEIDSWDDVLEEIFEKYKGSGRQMAPEIKLLYLLIASASAFHFTKSYASKLPGLDQLLSSNPNLLSSIINTNKEKSKFITQQELNIQNQKETLKKEDKINNKLNKYKTEQPSALNIKTPDEVRQILNKIHNKDNQDSTTQEELSSNPESTLSVSKRGRKPKPKYKSGISIK</sequence>
<feature type="region of interest" description="Disordered" evidence="1">
    <location>
        <begin position="376"/>
        <end position="417"/>
    </location>
</feature>
<dbReference type="AlphaFoldDB" id="A0A6C0H796"/>
<evidence type="ECO:0000256" key="1">
    <source>
        <dbReference type="SAM" id="MobiDB-lite"/>
    </source>
</evidence>
<accession>A0A6C0H796</accession>